<comment type="similarity">
    <text evidence="1">Belongs to the aspartate/glutamate racemases family.</text>
</comment>
<evidence type="ECO:0000256" key="1">
    <source>
        <dbReference type="ARBA" id="ARBA00007847"/>
    </source>
</evidence>
<comment type="caution">
    <text evidence="3">The sequence shown here is derived from an EMBL/GenBank/DDBJ whole genome shotgun (WGS) entry which is preliminary data.</text>
</comment>
<dbReference type="EMBL" id="JAROCF010000001">
    <property type="protein sequence ID" value="MDN4613225.1"/>
    <property type="molecule type" value="Genomic_DNA"/>
</dbReference>
<dbReference type="NCBIfam" id="TIGR00035">
    <property type="entry name" value="asp_race"/>
    <property type="match status" value="1"/>
</dbReference>
<keyword evidence="2" id="KW-0413">Isomerase</keyword>
<keyword evidence="4" id="KW-1185">Reference proteome</keyword>
<gene>
    <name evidence="3" type="ORF">P5G50_02065</name>
</gene>
<dbReference type="RefSeq" id="WP_301212705.1">
    <property type="nucleotide sequence ID" value="NZ_JAROCF010000001.1"/>
</dbReference>
<dbReference type="PANTHER" id="PTHR21198:SF7">
    <property type="entry name" value="ASPARTATE-GLUTAMATE RACEMASE FAMILY"/>
    <property type="match status" value="1"/>
</dbReference>
<evidence type="ECO:0000256" key="2">
    <source>
        <dbReference type="ARBA" id="ARBA00023235"/>
    </source>
</evidence>
<dbReference type="InterPro" id="IPR001920">
    <property type="entry name" value="Asp/Glu_race"/>
</dbReference>
<dbReference type="SUPFAM" id="SSF53681">
    <property type="entry name" value="Aspartate/glutamate racemase"/>
    <property type="match status" value="2"/>
</dbReference>
<reference evidence="3" key="1">
    <citation type="submission" date="2023-06" db="EMBL/GenBank/DDBJ databases">
        <title>MT1 and MT2 Draft Genomes of Novel Species.</title>
        <authorList>
            <person name="Venkateswaran K."/>
        </authorList>
    </citation>
    <scope>NUCLEOTIDE SEQUENCE</scope>
    <source>
        <strain evidence="3">F6_8S_P_1B</strain>
    </source>
</reference>
<dbReference type="InterPro" id="IPR015942">
    <property type="entry name" value="Asp/Glu/hydantoin_racemase"/>
</dbReference>
<evidence type="ECO:0000313" key="3">
    <source>
        <dbReference type="EMBL" id="MDN4613225.1"/>
    </source>
</evidence>
<dbReference type="PANTHER" id="PTHR21198">
    <property type="entry name" value="GLUTAMATE RACEMASE"/>
    <property type="match status" value="1"/>
</dbReference>
<name>A0ABT8K6Z5_9MICO</name>
<dbReference type="Gene3D" id="3.40.50.1860">
    <property type="match status" value="2"/>
</dbReference>
<sequence>MKRIGLLGGMSWESSALYYELINEEVAHRLGGVHSADCVLISVDFDAVRVMQLEDRWDDAGALLAREASRLEASGADCVLVCTNTMHKVADAITASIGIPLLHIAEVTAGAVTAAGVTEVGLLGTRFTMEEDFYRSVLERHGLRVHVPDAEARERIDRIIFDELVLGDIREESRADLVGVIGELTAAGAEGAILGCTELELLVRPQDTALPLFATTRLHAHAAVDFALGKG</sequence>
<proteinExistence type="inferred from homology"/>
<organism evidence="3 4">
    <name type="scientific">Leifsonia williamsii</name>
    <dbReference type="NCBI Taxonomy" id="3035919"/>
    <lineage>
        <taxon>Bacteria</taxon>
        <taxon>Bacillati</taxon>
        <taxon>Actinomycetota</taxon>
        <taxon>Actinomycetes</taxon>
        <taxon>Micrococcales</taxon>
        <taxon>Microbacteriaceae</taxon>
        <taxon>Leifsonia</taxon>
    </lineage>
</organism>
<dbReference type="Pfam" id="PF01177">
    <property type="entry name" value="Asp_Glu_race"/>
    <property type="match status" value="1"/>
</dbReference>
<accession>A0ABT8K6Z5</accession>
<protein>
    <submittedName>
        <fullName evidence="3">Aspartate/glutamate racemase family protein</fullName>
    </submittedName>
</protein>
<dbReference type="InterPro" id="IPR004380">
    <property type="entry name" value="Asp_race"/>
</dbReference>
<evidence type="ECO:0000313" key="4">
    <source>
        <dbReference type="Proteomes" id="UP001174208"/>
    </source>
</evidence>
<dbReference type="Proteomes" id="UP001174208">
    <property type="component" value="Unassembled WGS sequence"/>
</dbReference>